<dbReference type="KEGG" id="pmaw:MACH26_18100"/>
<name>A0AA48KSA6_9ALTE</name>
<evidence type="ECO:0000259" key="1">
    <source>
        <dbReference type="Pfam" id="PF02557"/>
    </source>
</evidence>
<dbReference type="InterPro" id="IPR009045">
    <property type="entry name" value="Zn_M74/Hedgehog-like"/>
</dbReference>
<dbReference type="GO" id="GO:0006508">
    <property type="term" value="P:proteolysis"/>
    <property type="evidence" value="ECO:0007669"/>
    <property type="project" value="InterPro"/>
</dbReference>
<dbReference type="PANTHER" id="PTHR34385">
    <property type="entry name" value="D-ALANYL-D-ALANINE CARBOXYPEPTIDASE"/>
    <property type="match status" value="1"/>
</dbReference>
<gene>
    <name evidence="2" type="ORF">MACH26_18100</name>
</gene>
<reference evidence="2" key="1">
    <citation type="submission" date="2023-01" db="EMBL/GenBank/DDBJ databases">
        <title>Complete genome sequence of Planctobacterium marinum strain Dej080120_11.</title>
        <authorList>
            <person name="Ueki S."/>
            <person name="Maruyama F."/>
        </authorList>
    </citation>
    <scope>NUCLEOTIDE SEQUENCE</scope>
    <source>
        <strain evidence="2">Dej080120_11</strain>
    </source>
</reference>
<dbReference type="AlphaFoldDB" id="A0AA48KSA6"/>
<proteinExistence type="predicted"/>
<dbReference type="CDD" id="cd14847">
    <property type="entry name" value="DD-carboxypeptidase_like"/>
    <property type="match status" value="1"/>
</dbReference>
<dbReference type="Pfam" id="PF02557">
    <property type="entry name" value="VanY"/>
    <property type="match status" value="1"/>
</dbReference>
<dbReference type="GO" id="GO:0008233">
    <property type="term" value="F:peptidase activity"/>
    <property type="evidence" value="ECO:0007669"/>
    <property type="project" value="InterPro"/>
</dbReference>
<keyword evidence="3" id="KW-1185">Reference proteome</keyword>
<dbReference type="Gene3D" id="3.30.1380.10">
    <property type="match status" value="1"/>
</dbReference>
<evidence type="ECO:0000313" key="2">
    <source>
        <dbReference type="EMBL" id="BDX06289.1"/>
    </source>
</evidence>
<dbReference type="SUPFAM" id="SSF55166">
    <property type="entry name" value="Hedgehog/DD-peptidase"/>
    <property type="match status" value="1"/>
</dbReference>
<protein>
    <submittedName>
        <fullName evidence="2">Peptidase M15</fullName>
    </submittedName>
</protein>
<feature type="domain" description="D-alanyl-D-alanine carboxypeptidase-like core" evidence="1">
    <location>
        <begin position="15"/>
        <end position="170"/>
    </location>
</feature>
<dbReference type="Proteomes" id="UP001333710">
    <property type="component" value="Chromosome"/>
</dbReference>
<accession>A0AA48KSA6</accession>
<dbReference type="InterPro" id="IPR003709">
    <property type="entry name" value="VanY-like_core_dom"/>
</dbReference>
<dbReference type="PANTHER" id="PTHR34385:SF1">
    <property type="entry name" value="PEPTIDOGLYCAN L-ALANYL-D-GLUTAMATE ENDOPEPTIDASE CWLK"/>
    <property type="match status" value="1"/>
</dbReference>
<sequence length="215" mass="24223">MQLLNHLPLVTIDGKHQLHEAVVTDFLKLQQAAGKAGVSLDIASSYRSVERQLTIWNEKWDGLRPVLDRDGNQCDIALLDDQQKLQTILIWSALPGSSRHHWGTDVDVYDAPAIQDSAAALQLVPQEYESTGPCGRLKRWMDAHLEDYGFYCPFTGRADGVAFEPWHISHKAQASIFQSALTPSAMSELINSLEIHGKEIILQNLDWIYTRFMVN</sequence>
<dbReference type="InterPro" id="IPR052179">
    <property type="entry name" value="DD-CPase-like"/>
</dbReference>
<dbReference type="EMBL" id="AP027272">
    <property type="protein sequence ID" value="BDX06289.1"/>
    <property type="molecule type" value="Genomic_DNA"/>
</dbReference>
<dbReference type="RefSeq" id="WP_338292315.1">
    <property type="nucleotide sequence ID" value="NZ_AP027272.1"/>
</dbReference>
<organism evidence="2 3">
    <name type="scientific">Planctobacterium marinum</name>
    <dbReference type="NCBI Taxonomy" id="1631968"/>
    <lineage>
        <taxon>Bacteria</taxon>
        <taxon>Pseudomonadati</taxon>
        <taxon>Pseudomonadota</taxon>
        <taxon>Gammaproteobacteria</taxon>
        <taxon>Alteromonadales</taxon>
        <taxon>Alteromonadaceae</taxon>
        <taxon>Planctobacterium</taxon>
    </lineage>
</organism>
<evidence type="ECO:0000313" key="3">
    <source>
        <dbReference type="Proteomes" id="UP001333710"/>
    </source>
</evidence>